<gene>
    <name evidence="1" type="ORF">METZ01_LOCUS100292</name>
</gene>
<proteinExistence type="predicted"/>
<dbReference type="EMBL" id="UINC01010685">
    <property type="protein sequence ID" value="SVA47438.1"/>
    <property type="molecule type" value="Genomic_DNA"/>
</dbReference>
<reference evidence="1" key="1">
    <citation type="submission" date="2018-05" db="EMBL/GenBank/DDBJ databases">
        <authorList>
            <person name="Lanie J.A."/>
            <person name="Ng W.-L."/>
            <person name="Kazmierczak K.M."/>
            <person name="Andrzejewski T.M."/>
            <person name="Davidsen T.M."/>
            <person name="Wayne K.J."/>
            <person name="Tettelin H."/>
            <person name="Glass J.I."/>
            <person name="Rusch D."/>
            <person name="Podicherti R."/>
            <person name="Tsui H.-C.T."/>
            <person name="Winkler M.E."/>
        </authorList>
    </citation>
    <scope>NUCLEOTIDE SEQUENCE</scope>
</reference>
<evidence type="ECO:0000313" key="1">
    <source>
        <dbReference type="EMBL" id="SVA47438.1"/>
    </source>
</evidence>
<protein>
    <submittedName>
        <fullName evidence="1">Uncharacterized protein</fullName>
    </submittedName>
</protein>
<accession>A0A381W661</accession>
<name>A0A381W661_9ZZZZ</name>
<sequence length="37" mass="4156">MIQVKAIPGNQITERSYDQLGLLNFPEPKTGDLKNLL</sequence>
<organism evidence="1">
    <name type="scientific">marine metagenome</name>
    <dbReference type="NCBI Taxonomy" id="408172"/>
    <lineage>
        <taxon>unclassified sequences</taxon>
        <taxon>metagenomes</taxon>
        <taxon>ecological metagenomes</taxon>
    </lineage>
</organism>
<dbReference type="AlphaFoldDB" id="A0A381W661"/>